<keyword evidence="1" id="KW-0472">Membrane</keyword>
<name>A0AAD6LDQ8_9ROSI</name>
<keyword evidence="1" id="KW-0812">Transmembrane</keyword>
<feature type="transmembrane region" description="Helical" evidence="1">
    <location>
        <begin position="6"/>
        <end position="27"/>
    </location>
</feature>
<keyword evidence="3" id="KW-1185">Reference proteome</keyword>
<dbReference type="EMBL" id="JAQIZT010000017">
    <property type="protein sequence ID" value="KAJ6958847.1"/>
    <property type="molecule type" value="Genomic_DNA"/>
</dbReference>
<evidence type="ECO:0000313" key="3">
    <source>
        <dbReference type="Proteomes" id="UP001164929"/>
    </source>
</evidence>
<sequence length="217" mass="23774">MDYNVLHALLSSSPAFLYSNLVLLPLLKKIRTLLRLNSWSKVSDDGAKKGKQCLEDVQKDIPIQNTGTILEMGWLQGGGGRVSEGSKIKLFIGSLIGPPKITDPEIVYGMKLSSGTNGDRGLERVKAEIDREVGHELLVQESLDLPKLRYLRCVGSQVCGKILRASKPERFEGLNNEGEKPRIHSISVLEKKGLALGITWSMRQSDAGIGCTYSVAL</sequence>
<comment type="caution">
    <text evidence="2">The sequence shown here is derived from an EMBL/GenBank/DDBJ whole genome shotgun (WGS) entry which is preliminary data.</text>
</comment>
<keyword evidence="1" id="KW-1133">Transmembrane helix</keyword>
<protein>
    <submittedName>
        <fullName evidence="2">Uncharacterized protein</fullName>
    </submittedName>
</protein>
<dbReference type="AlphaFoldDB" id="A0AAD6LDQ8"/>
<dbReference type="Proteomes" id="UP001164929">
    <property type="component" value="Chromosome 17"/>
</dbReference>
<gene>
    <name evidence="2" type="ORF">NC653_037189</name>
</gene>
<proteinExistence type="predicted"/>
<reference evidence="2" key="1">
    <citation type="journal article" date="2023" name="Mol. Ecol. Resour.">
        <title>Chromosome-level genome assembly of a triploid poplar Populus alba 'Berolinensis'.</title>
        <authorList>
            <person name="Chen S."/>
            <person name="Yu Y."/>
            <person name="Wang X."/>
            <person name="Wang S."/>
            <person name="Zhang T."/>
            <person name="Zhou Y."/>
            <person name="He R."/>
            <person name="Meng N."/>
            <person name="Wang Y."/>
            <person name="Liu W."/>
            <person name="Liu Z."/>
            <person name="Liu J."/>
            <person name="Guo Q."/>
            <person name="Huang H."/>
            <person name="Sederoff R.R."/>
            <person name="Wang G."/>
            <person name="Qu G."/>
            <person name="Chen S."/>
        </authorList>
    </citation>
    <scope>NUCLEOTIDE SEQUENCE</scope>
    <source>
        <strain evidence="2">SC-2020</strain>
    </source>
</reference>
<accession>A0AAD6LDQ8</accession>
<evidence type="ECO:0000313" key="2">
    <source>
        <dbReference type="EMBL" id="KAJ6958847.1"/>
    </source>
</evidence>
<organism evidence="2 3">
    <name type="scientific">Populus alba x Populus x berolinensis</name>
    <dbReference type="NCBI Taxonomy" id="444605"/>
    <lineage>
        <taxon>Eukaryota</taxon>
        <taxon>Viridiplantae</taxon>
        <taxon>Streptophyta</taxon>
        <taxon>Embryophyta</taxon>
        <taxon>Tracheophyta</taxon>
        <taxon>Spermatophyta</taxon>
        <taxon>Magnoliopsida</taxon>
        <taxon>eudicotyledons</taxon>
        <taxon>Gunneridae</taxon>
        <taxon>Pentapetalae</taxon>
        <taxon>rosids</taxon>
        <taxon>fabids</taxon>
        <taxon>Malpighiales</taxon>
        <taxon>Salicaceae</taxon>
        <taxon>Saliceae</taxon>
        <taxon>Populus</taxon>
    </lineage>
</organism>
<evidence type="ECO:0000256" key="1">
    <source>
        <dbReference type="SAM" id="Phobius"/>
    </source>
</evidence>